<keyword evidence="7" id="KW-1185">Reference proteome</keyword>
<comment type="caution">
    <text evidence="6">The sequence shown here is derived from an EMBL/GenBank/DDBJ whole genome shotgun (WGS) entry which is preliminary data.</text>
</comment>
<comment type="similarity">
    <text evidence="1">Belongs to the LysR transcriptional regulatory family.</text>
</comment>
<evidence type="ECO:0000256" key="4">
    <source>
        <dbReference type="ARBA" id="ARBA00023163"/>
    </source>
</evidence>
<gene>
    <name evidence="6" type="ORF">GCM10009665_20770</name>
</gene>
<dbReference type="InterPro" id="IPR000847">
    <property type="entry name" value="LysR_HTH_N"/>
</dbReference>
<dbReference type="SUPFAM" id="SSF53850">
    <property type="entry name" value="Periplasmic binding protein-like II"/>
    <property type="match status" value="1"/>
</dbReference>
<name>A0ABP4GRK3_9ACTN</name>
<evidence type="ECO:0000256" key="2">
    <source>
        <dbReference type="ARBA" id="ARBA00023015"/>
    </source>
</evidence>
<sequence length="355" mass="36599">MLKSRPRLTQGDGPRSSEVAMTLTQLRAFVAVARLGSVKAAALSLGVSDPAVSGAVAVLRRELGDRLFVRSAGGIALTPGGRRLAAGAAEIVGLAEETRRQVRQAGAEGSSLRVAATEATAEQIVPPLLEAFVRRHPDVETTTLAVPSTALGELLLDRRADVAISPVTAEPGTVAAPPGPDALEHIPFLRIQLVVVAAPRRVGARPDHAGGGRPHLPIGRLSREHWLLGPGGLDPATPGGAFLTRHGVGDADASIFPSASAALGAAVAGDGLSLAVLHLVRDELRHGALTVVAVPGTPVNGVLEAVALRGDRRSPAAFALCRFVTTPAAVRSLLARSTGVPVDHYRPTVRVSLWS</sequence>
<dbReference type="PANTHER" id="PTHR30126">
    <property type="entry name" value="HTH-TYPE TRANSCRIPTIONAL REGULATOR"/>
    <property type="match status" value="1"/>
</dbReference>
<organism evidence="6 7">
    <name type="scientific">Kitasatospora nipponensis</name>
    <dbReference type="NCBI Taxonomy" id="258049"/>
    <lineage>
        <taxon>Bacteria</taxon>
        <taxon>Bacillati</taxon>
        <taxon>Actinomycetota</taxon>
        <taxon>Actinomycetes</taxon>
        <taxon>Kitasatosporales</taxon>
        <taxon>Streptomycetaceae</taxon>
        <taxon>Kitasatospora</taxon>
    </lineage>
</organism>
<dbReference type="PANTHER" id="PTHR30126:SF39">
    <property type="entry name" value="HTH-TYPE TRANSCRIPTIONAL REGULATOR CYSL"/>
    <property type="match status" value="1"/>
</dbReference>
<dbReference type="EMBL" id="BAAALF010000026">
    <property type="protein sequence ID" value="GAA1230219.1"/>
    <property type="molecule type" value="Genomic_DNA"/>
</dbReference>
<evidence type="ECO:0000313" key="7">
    <source>
        <dbReference type="Proteomes" id="UP001500037"/>
    </source>
</evidence>
<dbReference type="Gene3D" id="1.10.10.10">
    <property type="entry name" value="Winged helix-like DNA-binding domain superfamily/Winged helix DNA-binding domain"/>
    <property type="match status" value="1"/>
</dbReference>
<evidence type="ECO:0000256" key="3">
    <source>
        <dbReference type="ARBA" id="ARBA00023125"/>
    </source>
</evidence>
<keyword evidence="2" id="KW-0805">Transcription regulation</keyword>
<keyword evidence="4" id="KW-0804">Transcription</keyword>
<proteinExistence type="inferred from homology"/>
<dbReference type="PROSITE" id="PS50931">
    <property type="entry name" value="HTH_LYSR"/>
    <property type="match status" value="1"/>
</dbReference>
<evidence type="ECO:0000256" key="1">
    <source>
        <dbReference type="ARBA" id="ARBA00009437"/>
    </source>
</evidence>
<accession>A0ABP4GRK3</accession>
<dbReference type="Pfam" id="PF03466">
    <property type="entry name" value="LysR_substrate"/>
    <property type="match status" value="1"/>
</dbReference>
<reference evidence="7" key="1">
    <citation type="journal article" date="2019" name="Int. J. Syst. Evol. Microbiol.">
        <title>The Global Catalogue of Microorganisms (GCM) 10K type strain sequencing project: providing services to taxonomists for standard genome sequencing and annotation.</title>
        <authorList>
            <consortium name="The Broad Institute Genomics Platform"/>
            <consortium name="The Broad Institute Genome Sequencing Center for Infectious Disease"/>
            <person name="Wu L."/>
            <person name="Ma J."/>
        </authorList>
    </citation>
    <scope>NUCLEOTIDE SEQUENCE [LARGE SCALE GENOMIC DNA]</scope>
    <source>
        <strain evidence="7">JCM 13004</strain>
    </source>
</reference>
<dbReference type="InterPro" id="IPR036390">
    <property type="entry name" value="WH_DNA-bd_sf"/>
</dbReference>
<evidence type="ECO:0000313" key="6">
    <source>
        <dbReference type="EMBL" id="GAA1230219.1"/>
    </source>
</evidence>
<dbReference type="Gene3D" id="3.40.190.290">
    <property type="match status" value="1"/>
</dbReference>
<dbReference type="InterPro" id="IPR005119">
    <property type="entry name" value="LysR_subst-bd"/>
</dbReference>
<dbReference type="InterPro" id="IPR036388">
    <property type="entry name" value="WH-like_DNA-bd_sf"/>
</dbReference>
<dbReference type="SUPFAM" id="SSF46785">
    <property type="entry name" value="Winged helix' DNA-binding domain"/>
    <property type="match status" value="1"/>
</dbReference>
<evidence type="ECO:0000259" key="5">
    <source>
        <dbReference type="PROSITE" id="PS50931"/>
    </source>
</evidence>
<dbReference type="Proteomes" id="UP001500037">
    <property type="component" value="Unassembled WGS sequence"/>
</dbReference>
<protein>
    <submittedName>
        <fullName evidence="6">LysR family transcriptional regulator</fullName>
    </submittedName>
</protein>
<keyword evidence="3" id="KW-0238">DNA-binding</keyword>
<dbReference type="Pfam" id="PF00126">
    <property type="entry name" value="HTH_1"/>
    <property type="match status" value="1"/>
</dbReference>
<feature type="domain" description="HTH lysR-type" evidence="5">
    <location>
        <begin position="21"/>
        <end position="78"/>
    </location>
</feature>